<evidence type="ECO:0000259" key="6">
    <source>
        <dbReference type="Pfam" id="PF01120"/>
    </source>
</evidence>
<dbReference type="RefSeq" id="WP_136061420.1">
    <property type="nucleotide sequence ID" value="NZ_CAAHFH010000001.1"/>
</dbReference>
<name>A0A6C2UIC1_9BACT</name>
<dbReference type="GO" id="GO:0006004">
    <property type="term" value="P:fucose metabolic process"/>
    <property type="evidence" value="ECO:0007669"/>
    <property type="project" value="TreeGrafter"/>
</dbReference>
<dbReference type="Proteomes" id="UP000346198">
    <property type="component" value="Unassembled WGS sequence"/>
</dbReference>
<dbReference type="Pfam" id="PF01120">
    <property type="entry name" value="Alpha_L_fucos"/>
    <property type="match status" value="1"/>
</dbReference>
<dbReference type="Gene3D" id="3.20.20.80">
    <property type="entry name" value="Glycosidases"/>
    <property type="match status" value="1"/>
</dbReference>
<proteinExistence type="inferred from homology"/>
<dbReference type="GO" id="GO:0016139">
    <property type="term" value="P:glycoside catabolic process"/>
    <property type="evidence" value="ECO:0007669"/>
    <property type="project" value="TreeGrafter"/>
</dbReference>
<comment type="similarity">
    <text evidence="1">Belongs to the glycosyl hydrolase 29 family.</text>
</comment>
<evidence type="ECO:0000256" key="1">
    <source>
        <dbReference type="ARBA" id="ARBA00007951"/>
    </source>
</evidence>
<dbReference type="InterPro" id="IPR000933">
    <property type="entry name" value="Glyco_hydro_29"/>
</dbReference>
<keyword evidence="4" id="KW-0378">Hydrolase</keyword>
<dbReference type="EC" id="3.2.1.51" evidence="2"/>
<evidence type="ECO:0000256" key="4">
    <source>
        <dbReference type="ARBA" id="ARBA00022801"/>
    </source>
</evidence>
<reference evidence="7 8" key="1">
    <citation type="submission" date="2019-04" db="EMBL/GenBank/DDBJ databases">
        <authorList>
            <person name="Van Vliet M D."/>
        </authorList>
    </citation>
    <scope>NUCLEOTIDE SEQUENCE [LARGE SCALE GENOMIC DNA]</scope>
    <source>
        <strain evidence="7 8">F21</strain>
    </source>
</reference>
<evidence type="ECO:0000256" key="2">
    <source>
        <dbReference type="ARBA" id="ARBA00012662"/>
    </source>
</evidence>
<dbReference type="SMART" id="SM00812">
    <property type="entry name" value="Alpha_L_fucos"/>
    <property type="match status" value="1"/>
</dbReference>
<dbReference type="PANTHER" id="PTHR10030:SF37">
    <property type="entry name" value="ALPHA-L-FUCOSIDASE-RELATED"/>
    <property type="match status" value="1"/>
</dbReference>
<keyword evidence="3" id="KW-0732">Signal</keyword>
<protein>
    <recommendedName>
        <fullName evidence="2">alpha-L-fucosidase</fullName>
        <ecNumber evidence="2">3.2.1.51</ecNumber>
    </recommendedName>
</protein>
<gene>
    <name evidence="7" type="ORF">SCARR_02022</name>
</gene>
<dbReference type="InterPro" id="IPR017853">
    <property type="entry name" value="GH"/>
</dbReference>
<keyword evidence="8" id="KW-1185">Reference proteome</keyword>
<sequence>MTDPIPDQNNIKLVDAQVDGRQRLSVEKLKEFEAWKYGMFIHWGMSTFDGKELSTCEPIETYQPTDLNVDEWISVARDAGMKYAVLTTKHVAGHALWPSAFGDYSVKNSANTTDIVSEFTEACRSKGLKVGFYYCAWDNTNLFGRQVTKDWNEYGQGMTTTNEAFREFMWNQTDELLDTYNPDYFWTDMPKVLPLDARINYYNHVTEKKPDLFFAYNHSCQNGTIFDPTFAWPSDIMTMERNIPNAYNGHAEQDYFQWKDILGKARYIPGETNDTIGRQWFYEEDDAVRNDKDLLGMYMATTSRGVNFLLNCPPDQRGRMPQRWIDALMRLRKNIDLVERTGS</sequence>
<dbReference type="GO" id="GO:0005764">
    <property type="term" value="C:lysosome"/>
    <property type="evidence" value="ECO:0007669"/>
    <property type="project" value="TreeGrafter"/>
</dbReference>
<organism evidence="7 8">
    <name type="scientific">Pontiella sulfatireligans</name>
    <dbReference type="NCBI Taxonomy" id="2750658"/>
    <lineage>
        <taxon>Bacteria</taxon>
        <taxon>Pseudomonadati</taxon>
        <taxon>Kiritimatiellota</taxon>
        <taxon>Kiritimatiellia</taxon>
        <taxon>Kiritimatiellales</taxon>
        <taxon>Pontiellaceae</taxon>
        <taxon>Pontiella</taxon>
    </lineage>
</organism>
<dbReference type="GO" id="GO:0004560">
    <property type="term" value="F:alpha-L-fucosidase activity"/>
    <property type="evidence" value="ECO:0007669"/>
    <property type="project" value="InterPro"/>
</dbReference>
<evidence type="ECO:0000256" key="5">
    <source>
        <dbReference type="ARBA" id="ARBA00023295"/>
    </source>
</evidence>
<dbReference type="PANTHER" id="PTHR10030">
    <property type="entry name" value="ALPHA-L-FUCOSIDASE"/>
    <property type="match status" value="1"/>
</dbReference>
<dbReference type="EMBL" id="CAAHFH010000001">
    <property type="protein sequence ID" value="VGO19962.1"/>
    <property type="molecule type" value="Genomic_DNA"/>
</dbReference>
<dbReference type="SUPFAM" id="SSF51445">
    <property type="entry name" value="(Trans)glycosidases"/>
    <property type="match status" value="1"/>
</dbReference>
<evidence type="ECO:0000256" key="3">
    <source>
        <dbReference type="ARBA" id="ARBA00022729"/>
    </source>
</evidence>
<dbReference type="AlphaFoldDB" id="A0A6C2UIC1"/>
<feature type="domain" description="Glycoside hydrolase family 29 N-terminal" evidence="6">
    <location>
        <begin position="56"/>
        <end position="328"/>
    </location>
</feature>
<evidence type="ECO:0000313" key="7">
    <source>
        <dbReference type="EMBL" id="VGO19962.1"/>
    </source>
</evidence>
<evidence type="ECO:0000313" key="8">
    <source>
        <dbReference type="Proteomes" id="UP000346198"/>
    </source>
</evidence>
<accession>A0A6C2UIC1</accession>
<dbReference type="InterPro" id="IPR057739">
    <property type="entry name" value="Glyco_hydro_29_N"/>
</dbReference>
<keyword evidence="5" id="KW-0326">Glycosidase</keyword>